<dbReference type="Gene3D" id="2.130.10.10">
    <property type="entry name" value="YVTN repeat-like/Quinoprotein amine dehydrogenase"/>
    <property type="match status" value="4"/>
</dbReference>
<dbReference type="SUPFAM" id="SSF50494">
    <property type="entry name" value="Trypsin-like serine proteases"/>
    <property type="match status" value="1"/>
</dbReference>
<dbReference type="InterPro" id="IPR036322">
    <property type="entry name" value="WD40_repeat_dom_sf"/>
</dbReference>
<reference evidence="5" key="1">
    <citation type="submission" date="2021-02" db="EMBL/GenBank/DDBJ databases">
        <title>Draft genome sequence of Microbispora sp. RL4-1S isolated from rice leaves in Thailand.</title>
        <authorList>
            <person name="Muangham S."/>
            <person name="Duangmal K."/>
        </authorList>
    </citation>
    <scope>NUCLEOTIDE SEQUENCE</scope>
    <source>
        <strain evidence="5">RL4-1S</strain>
    </source>
</reference>
<dbReference type="Proteomes" id="UP000674234">
    <property type="component" value="Unassembled WGS sequence"/>
</dbReference>
<dbReference type="Gene3D" id="2.40.10.120">
    <property type="match status" value="1"/>
</dbReference>
<feature type="repeat" description="WD" evidence="3">
    <location>
        <begin position="920"/>
        <end position="963"/>
    </location>
</feature>
<feature type="repeat" description="WD" evidence="3">
    <location>
        <begin position="1271"/>
        <end position="1314"/>
    </location>
</feature>
<feature type="repeat" description="WD" evidence="3">
    <location>
        <begin position="1139"/>
        <end position="1182"/>
    </location>
</feature>
<sequence length="1397" mass="150932">MTTAPASTPWVAAVYVSPEATYPMGAGVVIDDRRVLTCAHVVRDHARVVREAVWLEFPLAYGLPQQRFRAVPANVAPESLEDVAVLRLDAPVPPGVSAARIRCLSPDGLPRGSRWWAFGFPYEDPFGDSATGSLGDGLGRGWIRLDCDPGRSLARGFSGTGLWSEDLEAVVGLVAQASHTGVGGRAITLHRVHSCLDGENILELDRWSAAEAGEQALAAWGWTLERDPEGARHWRPRARGVSADSESGHRFQGRTRALREIADWLEHPSPRRRPLVVTGSPGAGKSAVLGRIVTTADPSFRATLPADDDAVRAPEGSVSCAVHAKGKTALDVATEIAHAASAVPPERAEDLAPAVQGVLGGHGRRFNVIIDAMDEAATPAEARAIIGQIILPLVETCAEDGIGILVGTRYHDGEGDLLREFGSPQLVRLDDDYFEEEDLIRYTQATLQLRGHERPGNPYADPGAARPVAERIARLAGPNFLIAGLVARAHGLHDTEAVAAAEVSFPSQVGSVLLRYLARMPGAGRVSADLVLTALAFTQAPGMSLDLWRLAVNALSGEKISKQDLSRFVRSSAANFLIESSDDQDARVFRLFHQALNDALLDARAQLVARRHDELTLTQAFLARGRKAGWDRADDYSLRALPLHAVRAKAVDELLADSDYLLHADLRRVIPAADAATGAAGRRRARLLRLTPQATNQPPPIRAAMFGITETIENLGENYRGISRPLPYRAQWASATELMEWGFFEGHTDWGYDIRAWSQDGQARLVTAAADGTARVWDPSTGDVLLTLRGHVGEVRSTTALHMPDGAWLATGGADRTIRIWDAAGGDLLRTIEGHAGEVNGLCALTLGGRLLLASASADHTVRLWDPETGQPLRVLRGHTDWVWAVCPITRGGRLLLASASADHTVRLWDPETGQPLRVLRGHTDWVRAVCPITRGGRLLLASASADHTVRLWDPETGQPLRVLRGHTGGVTDVCALSGDGTMLVSASADHSLRVWDAADGEFLHRLDGHTDEARSVCEMIIEGRSYLASIGNDQVVRVWDPLVRRGIPAFDPEPGEDARDAATLVVLEHPHLPMGDPATARVWNPAVGHHRRTLRGHDGWVWGVCAVEAAGRRLFATGDADRTVRIWDGATGRRLHTLHGHAGEVNGVCAFTFEGRDCVASASDDSTIRLWDPATGRHLRTLEGHEGGVNGVGAVTIDGRHHLGSAGDDATIRLWDPATGSNIRTLRGHTDWTWSLCEFVLHGRPHVASTSNDNTARVWDPTTGRCLLTLEGHTDWVRAVCTVTVNGRPYLVTASHDRTVRIWNPSTGDELRTFDGHTDWVRSVRAVTLNGRPCVASAGGGERSVRLWDPTRNRCVHVMPVHHQALALAWDGLRLAVGMSGGILAVALDQQPAAPC</sequence>
<feature type="repeat" description="WD" evidence="3">
    <location>
        <begin position="1248"/>
        <end position="1270"/>
    </location>
</feature>
<dbReference type="InterPro" id="IPR020472">
    <property type="entry name" value="WD40_PAC1"/>
</dbReference>
<dbReference type="RefSeq" id="WP_210157589.1">
    <property type="nucleotide sequence ID" value="NZ_JAFCNB010000011.1"/>
</dbReference>
<feature type="repeat" description="WD" evidence="3">
    <location>
        <begin position="1183"/>
        <end position="1226"/>
    </location>
</feature>
<keyword evidence="1 3" id="KW-0853">WD repeat</keyword>
<comment type="caution">
    <text evidence="5">The sequence shown here is derived from an EMBL/GenBank/DDBJ whole genome shotgun (WGS) entry which is preliminary data.</text>
</comment>
<organism evidence="5 6">
    <name type="scientific">Microbispora oryzae</name>
    <dbReference type="NCBI Taxonomy" id="2806554"/>
    <lineage>
        <taxon>Bacteria</taxon>
        <taxon>Bacillati</taxon>
        <taxon>Actinomycetota</taxon>
        <taxon>Actinomycetes</taxon>
        <taxon>Streptosporangiales</taxon>
        <taxon>Streptosporangiaceae</taxon>
        <taxon>Microbispora</taxon>
    </lineage>
</organism>
<evidence type="ECO:0000256" key="4">
    <source>
        <dbReference type="SAM" id="MobiDB-lite"/>
    </source>
</evidence>
<keyword evidence="2" id="KW-0677">Repeat</keyword>
<dbReference type="InterPro" id="IPR015943">
    <property type="entry name" value="WD40/YVTN_repeat-like_dom_sf"/>
</dbReference>
<dbReference type="InterPro" id="IPR027417">
    <property type="entry name" value="P-loop_NTPase"/>
</dbReference>
<dbReference type="PROSITE" id="PS50082">
    <property type="entry name" value="WD_REPEATS_2"/>
    <property type="match status" value="11"/>
</dbReference>
<dbReference type="SUPFAM" id="SSF52540">
    <property type="entry name" value="P-loop containing nucleoside triphosphate hydrolases"/>
    <property type="match status" value="1"/>
</dbReference>
<dbReference type="PANTHER" id="PTHR22847:SF637">
    <property type="entry name" value="WD REPEAT DOMAIN 5B"/>
    <property type="match status" value="1"/>
</dbReference>
<feature type="repeat" description="WD" evidence="3">
    <location>
        <begin position="804"/>
        <end position="831"/>
    </location>
</feature>
<dbReference type="PROSITE" id="PS50294">
    <property type="entry name" value="WD_REPEATS_REGION"/>
    <property type="match status" value="3"/>
</dbReference>
<keyword evidence="6" id="KW-1185">Reference proteome</keyword>
<feature type="repeat" description="WD" evidence="3">
    <location>
        <begin position="876"/>
        <end position="919"/>
    </location>
</feature>
<dbReference type="Pfam" id="PF00400">
    <property type="entry name" value="WD40"/>
    <property type="match status" value="13"/>
</dbReference>
<accession>A0A940WRW3</accession>
<dbReference type="EMBL" id="JAFCNB010000011">
    <property type="protein sequence ID" value="MBP2706320.1"/>
    <property type="molecule type" value="Genomic_DNA"/>
</dbReference>
<dbReference type="Pfam" id="PF13365">
    <property type="entry name" value="Trypsin_2"/>
    <property type="match status" value="1"/>
</dbReference>
<dbReference type="InterPro" id="IPR001680">
    <property type="entry name" value="WD40_rpt"/>
</dbReference>
<dbReference type="PRINTS" id="PR00320">
    <property type="entry name" value="GPROTEINBRPT"/>
</dbReference>
<evidence type="ECO:0000256" key="1">
    <source>
        <dbReference type="ARBA" id="ARBA00022574"/>
    </source>
</evidence>
<gene>
    <name evidence="5" type="ORF">JOL79_21150</name>
</gene>
<dbReference type="InterPro" id="IPR009003">
    <property type="entry name" value="Peptidase_S1_PA"/>
</dbReference>
<dbReference type="SUPFAM" id="SSF50978">
    <property type="entry name" value="WD40 repeat-like"/>
    <property type="match status" value="2"/>
</dbReference>
<proteinExistence type="predicted"/>
<dbReference type="PANTHER" id="PTHR22847">
    <property type="entry name" value="WD40 REPEAT PROTEIN"/>
    <property type="match status" value="1"/>
</dbReference>
<feature type="region of interest" description="Disordered" evidence="4">
    <location>
        <begin position="231"/>
        <end position="250"/>
    </location>
</feature>
<protein>
    <submittedName>
        <fullName evidence="5">Trypsin-like peptidase domain-containing protein</fullName>
    </submittedName>
</protein>
<name>A0A940WRW3_9ACTN</name>
<feature type="repeat" description="WD" evidence="3">
    <location>
        <begin position="964"/>
        <end position="1006"/>
    </location>
</feature>
<evidence type="ECO:0000256" key="3">
    <source>
        <dbReference type="PROSITE-ProRule" id="PRU00221"/>
    </source>
</evidence>
<dbReference type="SMART" id="SM00320">
    <property type="entry name" value="WD40"/>
    <property type="match status" value="13"/>
</dbReference>
<feature type="repeat" description="WD" evidence="3">
    <location>
        <begin position="832"/>
        <end position="875"/>
    </location>
</feature>
<evidence type="ECO:0000313" key="5">
    <source>
        <dbReference type="EMBL" id="MBP2706320.1"/>
    </source>
</evidence>
<feature type="repeat" description="WD" evidence="3">
    <location>
        <begin position="1095"/>
        <end position="1138"/>
    </location>
</feature>
<dbReference type="Gene3D" id="3.40.50.300">
    <property type="entry name" value="P-loop containing nucleotide triphosphate hydrolases"/>
    <property type="match status" value="1"/>
</dbReference>
<feature type="repeat" description="WD" evidence="3">
    <location>
        <begin position="765"/>
        <end position="787"/>
    </location>
</feature>
<evidence type="ECO:0000313" key="6">
    <source>
        <dbReference type="Proteomes" id="UP000674234"/>
    </source>
</evidence>
<dbReference type="CDD" id="cd00200">
    <property type="entry name" value="WD40"/>
    <property type="match status" value="2"/>
</dbReference>
<evidence type="ECO:0000256" key="2">
    <source>
        <dbReference type="ARBA" id="ARBA00022737"/>
    </source>
</evidence>